<dbReference type="RefSeq" id="WP_111249410.1">
    <property type="nucleotide sequence ID" value="NZ_QKWH01000001.1"/>
</dbReference>
<evidence type="ECO:0000313" key="8">
    <source>
        <dbReference type="EMBL" id="PZR55046.1"/>
    </source>
</evidence>
<evidence type="ECO:0000256" key="5">
    <source>
        <dbReference type="SAM" id="MobiDB-lite"/>
    </source>
</evidence>
<feature type="transmembrane region" description="Helical" evidence="6">
    <location>
        <begin position="167"/>
        <end position="187"/>
    </location>
</feature>
<keyword evidence="2 6" id="KW-0812">Transmembrane</keyword>
<sequence length="463" mass="46352">MSASAPAPHPLSPVRAAARELLDPTLLRDSLRVARADATAAAAVRVGLAAGLAITVPALAGHREAAAFAALGALTSLYGRHDTYRRRAAVLTLVGVLMTGSVAAFTVVAALGTPTAVTFLLMSLLAAASTALVLLLRTGAPGATIVVFCAGAGVAGAPALADVAPRTLAGAFGALLAWVVCMAGALVRPTAPARLAVRRAGAAVAHALASGDAGSRAAAEAALDAATAALADDASWRRTRPTALTLATDVATMRSLLRDSTGPAPGAALPARTTLRAQARAAAPGPGWRLATARVAAGGVAASAVSTLLGLGHASWAVMGSTAVLQGTTARHMAVRALQRAAGTAVGALGVAYPLLAADLGFWTTAAVVVACQVLTEVVVARHYGLAQVLIAPMALLMTALGAPADPASLATDRALDTAVGAGAGLLAVLLVHRYGRRRAAVRPWHRRRQRHPKAASTENRAD</sequence>
<reference evidence="8 9" key="1">
    <citation type="submission" date="2018-06" db="EMBL/GenBank/DDBJ databases">
        <title>Whole genome sequencing of a novel hydrocarbon degrading bacterial strain, PW21 isolated from oil contaminated produced water sample.</title>
        <authorList>
            <person name="Nagkirti P."/>
            <person name="Shaikh A."/>
            <person name="Gowdaman V."/>
            <person name="Engineer A.E."/>
            <person name="Dagar S."/>
            <person name="Dhakephalkar P.K."/>
        </authorList>
    </citation>
    <scope>NUCLEOTIDE SEQUENCE [LARGE SCALE GENOMIC DNA]</scope>
    <source>
        <strain evidence="8 9">PW21</strain>
    </source>
</reference>
<feature type="transmembrane region" description="Helical" evidence="6">
    <location>
        <begin position="117"/>
        <end position="136"/>
    </location>
</feature>
<feature type="transmembrane region" description="Helical" evidence="6">
    <location>
        <begin position="143"/>
        <end position="161"/>
    </location>
</feature>
<organism evidence="8 9">
    <name type="scientific">Xylanimonas oleitrophica</name>
    <dbReference type="NCBI Taxonomy" id="2607479"/>
    <lineage>
        <taxon>Bacteria</taxon>
        <taxon>Bacillati</taxon>
        <taxon>Actinomycetota</taxon>
        <taxon>Actinomycetes</taxon>
        <taxon>Micrococcales</taxon>
        <taxon>Promicromonosporaceae</taxon>
        <taxon>Xylanimonas</taxon>
    </lineage>
</organism>
<protein>
    <recommendedName>
        <fullName evidence="7">Integral membrane bound transporter domain-containing protein</fullName>
    </recommendedName>
</protein>
<keyword evidence="3 6" id="KW-1133">Transmembrane helix</keyword>
<feature type="transmembrane region" description="Helical" evidence="6">
    <location>
        <begin position="385"/>
        <end position="403"/>
    </location>
</feature>
<comment type="subcellular location">
    <subcellularLocation>
        <location evidence="1">Membrane</location>
        <topology evidence="1">Multi-pass membrane protein</topology>
    </subcellularLocation>
</comment>
<feature type="compositionally biased region" description="Basic residues" evidence="5">
    <location>
        <begin position="442"/>
        <end position="454"/>
    </location>
</feature>
<evidence type="ECO:0000259" key="7">
    <source>
        <dbReference type="Pfam" id="PF13515"/>
    </source>
</evidence>
<evidence type="ECO:0000256" key="3">
    <source>
        <dbReference type="ARBA" id="ARBA00022989"/>
    </source>
</evidence>
<name>A0A2W5X2G4_9MICO</name>
<evidence type="ECO:0000256" key="6">
    <source>
        <dbReference type="SAM" id="Phobius"/>
    </source>
</evidence>
<gene>
    <name evidence="8" type="ORF">DNL40_01235</name>
</gene>
<evidence type="ECO:0000256" key="1">
    <source>
        <dbReference type="ARBA" id="ARBA00004141"/>
    </source>
</evidence>
<dbReference type="Pfam" id="PF13515">
    <property type="entry name" value="FUSC_2"/>
    <property type="match status" value="1"/>
</dbReference>
<dbReference type="AlphaFoldDB" id="A0A2W5X2G4"/>
<feature type="transmembrane region" description="Helical" evidence="6">
    <location>
        <begin position="88"/>
        <end position="111"/>
    </location>
</feature>
<dbReference type="InterPro" id="IPR049453">
    <property type="entry name" value="Memb_transporter_dom"/>
</dbReference>
<dbReference type="Proteomes" id="UP000248783">
    <property type="component" value="Unassembled WGS sequence"/>
</dbReference>
<keyword evidence="4 6" id="KW-0472">Membrane</keyword>
<feature type="domain" description="Integral membrane bound transporter" evidence="7">
    <location>
        <begin position="302"/>
        <end position="427"/>
    </location>
</feature>
<evidence type="ECO:0000256" key="2">
    <source>
        <dbReference type="ARBA" id="ARBA00022692"/>
    </source>
</evidence>
<feature type="transmembrane region" description="Helical" evidence="6">
    <location>
        <begin position="415"/>
        <end position="433"/>
    </location>
</feature>
<proteinExistence type="predicted"/>
<accession>A0A2W5X2G4</accession>
<feature type="region of interest" description="Disordered" evidence="5">
    <location>
        <begin position="442"/>
        <end position="463"/>
    </location>
</feature>
<evidence type="ECO:0000313" key="9">
    <source>
        <dbReference type="Proteomes" id="UP000248783"/>
    </source>
</evidence>
<dbReference type="GO" id="GO:0016020">
    <property type="term" value="C:membrane"/>
    <property type="evidence" value="ECO:0007669"/>
    <property type="project" value="UniProtKB-SubCell"/>
</dbReference>
<evidence type="ECO:0000256" key="4">
    <source>
        <dbReference type="ARBA" id="ARBA00023136"/>
    </source>
</evidence>
<dbReference type="EMBL" id="QKWH01000001">
    <property type="protein sequence ID" value="PZR55046.1"/>
    <property type="molecule type" value="Genomic_DNA"/>
</dbReference>
<comment type="caution">
    <text evidence="8">The sequence shown here is derived from an EMBL/GenBank/DDBJ whole genome shotgun (WGS) entry which is preliminary data.</text>
</comment>
<keyword evidence="9" id="KW-1185">Reference proteome</keyword>